<evidence type="ECO:0000256" key="6">
    <source>
        <dbReference type="SAM" id="Phobius"/>
    </source>
</evidence>
<dbReference type="PANTHER" id="PTHR43738">
    <property type="entry name" value="ABC TRANSPORTER, MEMBRANE PROTEIN"/>
    <property type="match status" value="1"/>
</dbReference>
<keyword evidence="4 6" id="KW-1133">Transmembrane helix</keyword>
<dbReference type="GO" id="GO:0005886">
    <property type="term" value="C:plasma membrane"/>
    <property type="evidence" value="ECO:0007669"/>
    <property type="project" value="UniProtKB-SubCell"/>
</dbReference>
<feature type="transmembrane region" description="Helical" evidence="6">
    <location>
        <begin position="342"/>
        <end position="366"/>
    </location>
</feature>
<protein>
    <recommendedName>
        <fullName evidence="7">ABC3 transporter permease C-terminal domain-containing protein</fullName>
    </recommendedName>
</protein>
<keyword evidence="5 6" id="KW-0472">Membrane</keyword>
<evidence type="ECO:0000313" key="9">
    <source>
        <dbReference type="Proteomes" id="UP000252915"/>
    </source>
</evidence>
<dbReference type="InterPro" id="IPR003838">
    <property type="entry name" value="ABC3_permease_C"/>
</dbReference>
<dbReference type="PANTHER" id="PTHR43738:SF3">
    <property type="entry name" value="ABC TRANSPORTER PERMEASE"/>
    <property type="match status" value="1"/>
</dbReference>
<evidence type="ECO:0000256" key="3">
    <source>
        <dbReference type="ARBA" id="ARBA00022692"/>
    </source>
</evidence>
<feature type="transmembrane region" description="Helical" evidence="6">
    <location>
        <begin position="255"/>
        <end position="277"/>
    </location>
</feature>
<sequence length="383" mass="42184">MYWILVKAGVFRKKVRSLLTTFSVIVAFFLYGLLHSADPLFNGAVGEINAERMIMMPKHDMMFGRIPQSHINYLESIDSVTDIAWIDMLSMDINSMMENIPIFAISDDYFEVMDRFKASADEKEAFFSNRTGALVGKAAADIKGWKTGDLISIPTFSAKNDGTNVWEFYVEGIYTTSPAADELGIMVRHEYVEEARANNKGTVSMIIFNLDDPTKADQISNIIDNNFKNSAYATFTGNEITLSQKMLSDIGNIKLIITSIISAVFFTLLLVTANTMSQSVRERTSDIAILKSLGYKDIQIFISILLESNFIILIGAAFGLGFTVMTVPLIDQASGGLTGGLIVFDIFQVLRGILIGVLMASLAGILPAYQAYKLKVVDALAKG</sequence>
<evidence type="ECO:0000256" key="4">
    <source>
        <dbReference type="ARBA" id="ARBA00022989"/>
    </source>
</evidence>
<keyword evidence="3 6" id="KW-0812">Transmembrane</keyword>
<reference evidence="8 9" key="1">
    <citation type="journal article" date="2018" name="Microbiome">
        <title>Fine metagenomic profile of the Mediterranean stratified and mixed water columns revealed by assembly and recruitment.</title>
        <authorList>
            <person name="Haro-Moreno J.M."/>
            <person name="Lopez-Perez M."/>
            <person name="De La Torre J.R."/>
            <person name="Picazo A."/>
            <person name="Camacho A."/>
            <person name="Rodriguez-Valera F."/>
        </authorList>
    </citation>
    <scope>NUCLEOTIDE SEQUENCE [LARGE SCALE GENOMIC DNA]</scope>
    <source>
        <strain evidence="8">MED-G78</strain>
    </source>
</reference>
<keyword evidence="2" id="KW-1003">Cell membrane</keyword>
<gene>
    <name evidence="8" type="ORF">DBW92_01295</name>
</gene>
<name>A0A368C7Z6_9GAMM</name>
<dbReference type="AlphaFoldDB" id="A0A368C7Z6"/>
<dbReference type="Pfam" id="PF02687">
    <property type="entry name" value="FtsX"/>
    <property type="match status" value="1"/>
</dbReference>
<feature type="transmembrane region" description="Helical" evidence="6">
    <location>
        <begin position="298"/>
        <end position="322"/>
    </location>
</feature>
<evidence type="ECO:0000259" key="7">
    <source>
        <dbReference type="Pfam" id="PF02687"/>
    </source>
</evidence>
<dbReference type="EMBL" id="QOPI01000004">
    <property type="protein sequence ID" value="RCL45162.1"/>
    <property type="molecule type" value="Genomic_DNA"/>
</dbReference>
<accession>A0A368C7Z6</accession>
<feature type="domain" description="ABC3 transporter permease C-terminal" evidence="7">
    <location>
        <begin position="260"/>
        <end position="374"/>
    </location>
</feature>
<evidence type="ECO:0000256" key="2">
    <source>
        <dbReference type="ARBA" id="ARBA00022475"/>
    </source>
</evidence>
<comment type="caution">
    <text evidence="8">The sequence shown here is derived from an EMBL/GenBank/DDBJ whole genome shotgun (WGS) entry which is preliminary data.</text>
</comment>
<evidence type="ECO:0000313" key="8">
    <source>
        <dbReference type="EMBL" id="RCL45162.1"/>
    </source>
</evidence>
<organism evidence="8 9">
    <name type="scientific">SAR86 cluster bacterium</name>
    <dbReference type="NCBI Taxonomy" id="2030880"/>
    <lineage>
        <taxon>Bacteria</taxon>
        <taxon>Pseudomonadati</taxon>
        <taxon>Pseudomonadota</taxon>
        <taxon>Gammaproteobacteria</taxon>
        <taxon>SAR86 cluster</taxon>
    </lineage>
</organism>
<comment type="subcellular location">
    <subcellularLocation>
        <location evidence="1">Cell membrane</location>
        <topology evidence="1">Multi-pass membrane protein</topology>
    </subcellularLocation>
</comment>
<dbReference type="InterPro" id="IPR051125">
    <property type="entry name" value="ABC-4/HrtB_transporter"/>
</dbReference>
<proteinExistence type="predicted"/>
<evidence type="ECO:0000256" key="1">
    <source>
        <dbReference type="ARBA" id="ARBA00004651"/>
    </source>
</evidence>
<dbReference type="Proteomes" id="UP000252915">
    <property type="component" value="Unassembled WGS sequence"/>
</dbReference>
<evidence type="ECO:0000256" key="5">
    <source>
        <dbReference type="ARBA" id="ARBA00023136"/>
    </source>
</evidence>